<dbReference type="InterPro" id="IPR032675">
    <property type="entry name" value="LRR_dom_sf"/>
</dbReference>
<feature type="transmembrane region" description="Helical" evidence="1">
    <location>
        <begin position="194"/>
        <end position="218"/>
    </location>
</feature>
<keyword evidence="1" id="KW-1133">Transmembrane helix</keyword>
<dbReference type="SUPFAM" id="SSF81383">
    <property type="entry name" value="F-box domain"/>
    <property type="match status" value="1"/>
</dbReference>
<evidence type="ECO:0000256" key="1">
    <source>
        <dbReference type="SAM" id="Phobius"/>
    </source>
</evidence>
<keyword evidence="1" id="KW-0472">Membrane</keyword>
<feature type="transmembrane region" description="Helical" evidence="1">
    <location>
        <begin position="12"/>
        <end position="33"/>
    </location>
</feature>
<feature type="transmembrane region" description="Helical" evidence="1">
    <location>
        <begin position="54"/>
        <end position="73"/>
    </location>
</feature>
<dbReference type="Gene3D" id="3.80.10.10">
    <property type="entry name" value="Ribonuclease Inhibitor"/>
    <property type="match status" value="1"/>
</dbReference>
<evidence type="ECO:0000313" key="3">
    <source>
        <dbReference type="EMBL" id="KZW01415.1"/>
    </source>
</evidence>
<sequence>MVSWQDPYVLAMSARAFILSVHTMFGVYVWEFLTSLDFDWAVITGRKKLNASIVIYWLARYCTLIALVIGIRICNVLEPTDCETWNFVLHSFAYGSTGFLSGLLFLRVAALSQRNIYVMSFLSAFYLAYWAMVGYGIYHSEAVYVPELFLCAAIGLTAHRANTIVQFSFDMTCLLFMLFFLFRGHRGGSLWKFLVQQGVVYLVCIAVGYLLASVFLILNLNDAVSQIPNVFALLINAMCATRMQRGLTNFYEPSSRSRTWTANSSAGAVTPAAPRFPTHHIATGGINVTVDVEHEDEGGYPMQKYANATNSVPEHDSKAHLGQVSSSPSCGLPEELWTMILQKLGQRDRFIALGVCQAWRSLAISTPSLWTDVEVRCSEFEHKSDCVGGRCETPRRCSNLDAVELMLLWSSDLALNLTIDQRQFNGSDHSAVCILVAKALSPHAARIATLHVDCDRPKELDVIIHWMPDLVSLHGLSLATVQHLPEPIVLRPAKLTALEHLNLGNTYLISVDTLEFTSLRSLATTVADLDMLFFIFASVTDNLEVLTLNDLNFSRNESASAGFGQSVARPLARLRELHLTGVTPELEEIFSRAIDHTVYKFMSVSFVSWSPNPSIAFYMLDAIAHPTHVDVRSVSLSTRETAAIVVRDATRDRARLFIMDVRNVEAAFPVMWSRLKSRSALTLALPIALWNVIPEMDFPASEVTTLILLVEGLGPLDSVSEPHSTSFPDLQHLIIEARTAEGVRLSSSTLATSVHNLHAPLPLRSITYRGISVHDGLSNLSSLATSVDQVGLSYEDNPADSLIASFLCGQTWRHS</sequence>
<feature type="transmembrane region" description="Helical" evidence="1">
    <location>
        <begin position="118"/>
        <end position="138"/>
    </location>
</feature>
<dbReference type="InParanoid" id="A0A165NYW5"/>
<accession>A0A165NYW5</accession>
<keyword evidence="4" id="KW-1185">Reference proteome</keyword>
<dbReference type="SUPFAM" id="SSF52047">
    <property type="entry name" value="RNI-like"/>
    <property type="match status" value="1"/>
</dbReference>
<keyword evidence="1" id="KW-0812">Transmembrane</keyword>
<feature type="domain" description="F-box" evidence="2">
    <location>
        <begin position="332"/>
        <end position="372"/>
    </location>
</feature>
<evidence type="ECO:0000259" key="2">
    <source>
        <dbReference type="SMART" id="SM00256"/>
    </source>
</evidence>
<dbReference type="AlphaFoldDB" id="A0A165NYW5"/>
<dbReference type="SMART" id="SM00256">
    <property type="entry name" value="FBOX"/>
    <property type="match status" value="1"/>
</dbReference>
<name>A0A165NYW5_EXIGL</name>
<dbReference type="InterPro" id="IPR036047">
    <property type="entry name" value="F-box-like_dom_sf"/>
</dbReference>
<dbReference type="Proteomes" id="UP000077266">
    <property type="component" value="Unassembled WGS sequence"/>
</dbReference>
<organism evidence="3 4">
    <name type="scientific">Exidia glandulosa HHB12029</name>
    <dbReference type="NCBI Taxonomy" id="1314781"/>
    <lineage>
        <taxon>Eukaryota</taxon>
        <taxon>Fungi</taxon>
        <taxon>Dikarya</taxon>
        <taxon>Basidiomycota</taxon>
        <taxon>Agaricomycotina</taxon>
        <taxon>Agaricomycetes</taxon>
        <taxon>Auriculariales</taxon>
        <taxon>Exidiaceae</taxon>
        <taxon>Exidia</taxon>
    </lineage>
</organism>
<gene>
    <name evidence="3" type="ORF">EXIGLDRAFT_830127</name>
</gene>
<proteinExistence type="predicted"/>
<dbReference type="InterPro" id="IPR001810">
    <property type="entry name" value="F-box_dom"/>
</dbReference>
<feature type="transmembrane region" description="Helical" evidence="1">
    <location>
        <begin position="164"/>
        <end position="182"/>
    </location>
</feature>
<protein>
    <recommendedName>
        <fullName evidence="2">F-box domain-containing protein</fullName>
    </recommendedName>
</protein>
<evidence type="ECO:0000313" key="4">
    <source>
        <dbReference type="Proteomes" id="UP000077266"/>
    </source>
</evidence>
<reference evidence="3 4" key="1">
    <citation type="journal article" date="2016" name="Mol. Biol. Evol.">
        <title>Comparative Genomics of Early-Diverging Mushroom-Forming Fungi Provides Insights into the Origins of Lignocellulose Decay Capabilities.</title>
        <authorList>
            <person name="Nagy L.G."/>
            <person name="Riley R."/>
            <person name="Tritt A."/>
            <person name="Adam C."/>
            <person name="Daum C."/>
            <person name="Floudas D."/>
            <person name="Sun H."/>
            <person name="Yadav J.S."/>
            <person name="Pangilinan J."/>
            <person name="Larsson K.H."/>
            <person name="Matsuura K."/>
            <person name="Barry K."/>
            <person name="Labutti K."/>
            <person name="Kuo R."/>
            <person name="Ohm R.A."/>
            <person name="Bhattacharya S.S."/>
            <person name="Shirouzu T."/>
            <person name="Yoshinaga Y."/>
            <person name="Martin F.M."/>
            <person name="Grigoriev I.V."/>
            <person name="Hibbett D.S."/>
        </authorList>
    </citation>
    <scope>NUCLEOTIDE SEQUENCE [LARGE SCALE GENOMIC DNA]</scope>
    <source>
        <strain evidence="3 4">HHB12029</strain>
    </source>
</reference>
<feature type="transmembrane region" description="Helical" evidence="1">
    <location>
        <begin position="85"/>
        <end position="106"/>
    </location>
</feature>
<dbReference type="OrthoDB" id="3197626at2759"/>
<dbReference type="EMBL" id="KV425894">
    <property type="protein sequence ID" value="KZW01415.1"/>
    <property type="molecule type" value="Genomic_DNA"/>
</dbReference>
<dbReference type="Pfam" id="PF12937">
    <property type="entry name" value="F-box-like"/>
    <property type="match status" value="1"/>
</dbReference>